<proteinExistence type="predicted"/>
<accession>A0AAV1BQ54</accession>
<reference evidence="1" key="1">
    <citation type="submission" date="2023-03" db="EMBL/GenBank/DDBJ databases">
        <authorList>
            <person name="Pothier F. J."/>
        </authorList>
    </citation>
    <scope>NUCLEOTIDE SEQUENCE</scope>
    <source>
        <strain evidence="1">DAPP-PG 215</strain>
    </source>
</reference>
<sequence length="87" mass="9955">MPSERTRSLIQVRDFLGGLFYEEAAYESFRSQARPLVCHYRSPTEIMLAGKPEEQGTSNKLSDCAMPEFHYRVVGHVMHFSKSRMAG</sequence>
<name>A0AAV1BQ54_PSEUB</name>
<protein>
    <submittedName>
        <fullName evidence="1">Uncharacterized protein</fullName>
    </submittedName>
</protein>
<dbReference type="EMBL" id="OX458335">
    <property type="protein sequence ID" value="CAI8931307.1"/>
    <property type="molecule type" value="Genomic_DNA"/>
</dbReference>
<dbReference type="AlphaFoldDB" id="A0AAV1BQ54"/>
<evidence type="ECO:0000313" key="2">
    <source>
        <dbReference type="Proteomes" id="UP001177000"/>
    </source>
</evidence>
<dbReference type="Proteomes" id="UP001177000">
    <property type="component" value="Chromosome"/>
</dbReference>
<dbReference type="RefSeq" id="WP_007245659.1">
    <property type="nucleotide sequence ID" value="NZ_CP019871.1"/>
</dbReference>
<dbReference type="InterPro" id="IPR049723">
    <property type="entry name" value="BPSL0761-like"/>
</dbReference>
<evidence type="ECO:0000313" key="1">
    <source>
        <dbReference type="EMBL" id="CAI8931307.1"/>
    </source>
</evidence>
<organism evidence="1 2">
    <name type="scientific">Pseudomonas syringae pv. tomato</name>
    <dbReference type="NCBI Taxonomy" id="323"/>
    <lineage>
        <taxon>Bacteria</taxon>
        <taxon>Pseudomonadati</taxon>
        <taxon>Pseudomonadota</taxon>
        <taxon>Gammaproteobacteria</taxon>
        <taxon>Pseudomonadales</taxon>
        <taxon>Pseudomonadaceae</taxon>
        <taxon>Pseudomonas</taxon>
    </lineage>
</organism>
<dbReference type="NCBIfam" id="NF041728">
    <property type="entry name" value="BPSL0761_fam"/>
    <property type="match status" value="1"/>
</dbReference>
<gene>
    <name evidence="1" type="ORF">DAPPPG215_20585</name>
</gene>